<comment type="caution">
    <text evidence="6">The sequence shown here is derived from an EMBL/GenBank/DDBJ whole genome shotgun (WGS) entry which is preliminary data.</text>
</comment>
<reference evidence="6 7" key="1">
    <citation type="submission" date="2020-08" db="EMBL/GenBank/DDBJ databases">
        <title>Sequencing the genomes of 1000 actinobacteria strains.</title>
        <authorList>
            <person name="Klenk H.-P."/>
        </authorList>
    </citation>
    <scope>NUCLEOTIDE SEQUENCE [LARGE SCALE GENOMIC DNA]</scope>
    <source>
        <strain evidence="6 7">DSM 45362</strain>
    </source>
</reference>
<dbReference type="InterPro" id="IPR017395">
    <property type="entry name" value="Chlorophyllase-like"/>
</dbReference>
<dbReference type="GO" id="GO:0003847">
    <property type="term" value="F:1-alkyl-2-acetylglycerophosphocholine esterase activity"/>
    <property type="evidence" value="ECO:0007669"/>
    <property type="project" value="TreeGrafter"/>
</dbReference>
<organism evidence="6 7">
    <name type="scientific">Allocatelliglobosispora scoriae</name>
    <dbReference type="NCBI Taxonomy" id="643052"/>
    <lineage>
        <taxon>Bacteria</taxon>
        <taxon>Bacillati</taxon>
        <taxon>Actinomycetota</taxon>
        <taxon>Actinomycetes</taxon>
        <taxon>Micromonosporales</taxon>
        <taxon>Micromonosporaceae</taxon>
        <taxon>Allocatelliglobosispora</taxon>
    </lineage>
</organism>
<evidence type="ECO:0000256" key="5">
    <source>
        <dbReference type="SAM" id="SignalP"/>
    </source>
</evidence>
<dbReference type="EMBL" id="JACHMN010000003">
    <property type="protein sequence ID" value="MBB5872564.1"/>
    <property type="molecule type" value="Genomic_DNA"/>
</dbReference>
<evidence type="ECO:0000313" key="6">
    <source>
        <dbReference type="EMBL" id="MBB5872564.1"/>
    </source>
</evidence>
<protein>
    <submittedName>
        <fullName evidence="6">Putative dienelactone hydrolase</fullName>
    </submittedName>
</protein>
<accession>A0A841BWN2</accession>
<feature type="chain" id="PRO_5032996955" evidence="5">
    <location>
        <begin position="25"/>
        <end position="329"/>
    </location>
</feature>
<dbReference type="PANTHER" id="PTHR10272">
    <property type="entry name" value="PLATELET-ACTIVATING FACTOR ACETYLHYDROLASE"/>
    <property type="match status" value="1"/>
</dbReference>
<sequence length="329" mass="33850">MRIRRHALVAAALCLALAGCGSSANDPQPVAGSPAASGEALPAGTDEPVGLSATQLPAPSPTAGPRAPTKTFAIGTRSLSLSRSGRSLPTTVWYPATSKGSNTPVAAGVFPVLVFSHGLNGLPEYYQQLTTRFAAAGFVVAAPAYPFTKKGASPFNAGDMGNQPADASYVVTKVLELNTRSGDRFAGHLDGSHVGAAGHSAGGFTTAGMLASGKRDTRIKAGIVIAGGPMGTFSGPRTPVLFVHGDKDGTVSWATGHNAYAKLSWPKAFLTEIGQGHGEYLGPGAKGFDQMMRTMLDFLRWALYGDTTAKGRLAKGAVTSGVTRYESKL</sequence>
<dbReference type="InterPro" id="IPR029058">
    <property type="entry name" value="AB_hydrolase_fold"/>
</dbReference>
<dbReference type="SUPFAM" id="SSF53474">
    <property type="entry name" value="alpha/beta-Hydrolases"/>
    <property type="match status" value="1"/>
</dbReference>
<evidence type="ECO:0000256" key="2">
    <source>
        <dbReference type="ARBA" id="ARBA00022963"/>
    </source>
</evidence>
<evidence type="ECO:0000256" key="1">
    <source>
        <dbReference type="ARBA" id="ARBA00022801"/>
    </source>
</evidence>
<dbReference type="RefSeq" id="WP_184842399.1">
    <property type="nucleotide sequence ID" value="NZ_JACHMN010000003.1"/>
</dbReference>
<keyword evidence="2" id="KW-0442">Lipid degradation</keyword>
<keyword evidence="3" id="KW-0443">Lipid metabolism</keyword>
<feature type="signal peptide" evidence="5">
    <location>
        <begin position="1"/>
        <end position="24"/>
    </location>
</feature>
<dbReference type="AlphaFoldDB" id="A0A841BWN2"/>
<dbReference type="PROSITE" id="PS51257">
    <property type="entry name" value="PROKAR_LIPOPROTEIN"/>
    <property type="match status" value="1"/>
</dbReference>
<keyword evidence="7" id="KW-1185">Reference proteome</keyword>
<evidence type="ECO:0000256" key="4">
    <source>
        <dbReference type="SAM" id="MobiDB-lite"/>
    </source>
</evidence>
<evidence type="ECO:0000313" key="7">
    <source>
        <dbReference type="Proteomes" id="UP000587527"/>
    </source>
</evidence>
<dbReference type="PANTHER" id="PTHR10272:SF0">
    <property type="entry name" value="PLATELET-ACTIVATING FACTOR ACETYLHYDROLASE"/>
    <property type="match status" value="1"/>
</dbReference>
<keyword evidence="5" id="KW-0732">Signal</keyword>
<dbReference type="Pfam" id="PF07224">
    <property type="entry name" value="Chlorophyllase"/>
    <property type="match status" value="1"/>
</dbReference>
<keyword evidence="1 6" id="KW-0378">Hydrolase</keyword>
<proteinExistence type="predicted"/>
<feature type="region of interest" description="Disordered" evidence="4">
    <location>
        <begin position="26"/>
        <end position="69"/>
    </location>
</feature>
<gene>
    <name evidence="6" type="ORF">F4553_005998</name>
</gene>
<evidence type="ECO:0000256" key="3">
    <source>
        <dbReference type="ARBA" id="ARBA00023098"/>
    </source>
</evidence>
<dbReference type="Proteomes" id="UP000587527">
    <property type="component" value="Unassembled WGS sequence"/>
</dbReference>
<dbReference type="GO" id="GO:0016042">
    <property type="term" value="P:lipid catabolic process"/>
    <property type="evidence" value="ECO:0007669"/>
    <property type="project" value="UniProtKB-KW"/>
</dbReference>
<name>A0A841BWN2_9ACTN</name>
<dbReference type="Gene3D" id="3.40.50.1820">
    <property type="entry name" value="alpha/beta hydrolase"/>
    <property type="match status" value="1"/>
</dbReference>